<organism evidence="2 3">
    <name type="scientific">Oryza sativa subsp. japonica</name>
    <name type="common">Rice</name>
    <dbReference type="NCBI Taxonomy" id="39947"/>
    <lineage>
        <taxon>Eukaryota</taxon>
        <taxon>Viridiplantae</taxon>
        <taxon>Streptophyta</taxon>
        <taxon>Embryophyta</taxon>
        <taxon>Tracheophyta</taxon>
        <taxon>Spermatophyta</taxon>
        <taxon>Magnoliopsida</taxon>
        <taxon>Liliopsida</taxon>
        <taxon>Poales</taxon>
        <taxon>Poaceae</taxon>
        <taxon>BOP clade</taxon>
        <taxon>Oryzoideae</taxon>
        <taxon>Oryzeae</taxon>
        <taxon>Oryzinae</taxon>
        <taxon>Oryza</taxon>
        <taxon>Oryza sativa</taxon>
    </lineage>
</organism>
<accession>Q6K6D6</accession>
<dbReference type="AlphaFoldDB" id="Q6K6D6"/>
<dbReference type="Proteomes" id="UP000000763">
    <property type="component" value="Chromosome 2"/>
</dbReference>
<feature type="region of interest" description="Disordered" evidence="1">
    <location>
        <begin position="1"/>
        <end position="49"/>
    </location>
</feature>
<gene>
    <name evidence="2" type="primary">P0654A08.23</name>
</gene>
<proteinExistence type="predicted"/>
<evidence type="ECO:0000313" key="2">
    <source>
        <dbReference type="EMBL" id="BAD23201.1"/>
    </source>
</evidence>
<dbReference type="EMBL" id="AP005069">
    <property type="protein sequence ID" value="BAD23201.1"/>
    <property type="molecule type" value="Genomic_DNA"/>
</dbReference>
<feature type="compositionally biased region" description="Basic and acidic residues" evidence="1">
    <location>
        <begin position="113"/>
        <end position="141"/>
    </location>
</feature>
<feature type="compositionally biased region" description="Low complexity" evidence="1">
    <location>
        <begin position="89"/>
        <end position="103"/>
    </location>
</feature>
<evidence type="ECO:0000313" key="3">
    <source>
        <dbReference type="Proteomes" id="UP000000763"/>
    </source>
</evidence>
<name>Q6K6D6_ORYSJ</name>
<evidence type="ECO:0000256" key="1">
    <source>
        <dbReference type="SAM" id="MobiDB-lite"/>
    </source>
</evidence>
<feature type="region of interest" description="Disordered" evidence="1">
    <location>
        <begin position="75"/>
        <end position="141"/>
    </location>
</feature>
<reference evidence="3" key="1">
    <citation type="journal article" date="2005" name="Nature">
        <title>The map-based sequence of the rice genome.</title>
        <authorList>
            <consortium name="International rice genome sequencing project (IRGSP)"/>
            <person name="Matsumoto T."/>
            <person name="Wu J."/>
            <person name="Kanamori H."/>
            <person name="Katayose Y."/>
            <person name="Fujisawa M."/>
            <person name="Namiki N."/>
            <person name="Mizuno H."/>
            <person name="Yamamoto K."/>
            <person name="Antonio B.A."/>
            <person name="Baba T."/>
            <person name="Sakata K."/>
            <person name="Nagamura Y."/>
            <person name="Aoki H."/>
            <person name="Arikawa K."/>
            <person name="Arita K."/>
            <person name="Bito T."/>
            <person name="Chiden Y."/>
            <person name="Fujitsuka N."/>
            <person name="Fukunaka R."/>
            <person name="Hamada M."/>
            <person name="Harada C."/>
            <person name="Hayashi A."/>
            <person name="Hijishita S."/>
            <person name="Honda M."/>
            <person name="Hosokawa S."/>
            <person name="Ichikawa Y."/>
            <person name="Idonuma A."/>
            <person name="Iijima M."/>
            <person name="Ikeda M."/>
            <person name="Ikeno M."/>
            <person name="Ito K."/>
            <person name="Ito S."/>
            <person name="Ito T."/>
            <person name="Ito Y."/>
            <person name="Ito Y."/>
            <person name="Iwabuchi A."/>
            <person name="Kamiya K."/>
            <person name="Karasawa W."/>
            <person name="Kurita K."/>
            <person name="Katagiri S."/>
            <person name="Kikuta A."/>
            <person name="Kobayashi H."/>
            <person name="Kobayashi N."/>
            <person name="Machita K."/>
            <person name="Maehara T."/>
            <person name="Masukawa M."/>
            <person name="Mizubayashi T."/>
            <person name="Mukai Y."/>
            <person name="Nagasaki H."/>
            <person name="Nagata Y."/>
            <person name="Naito S."/>
            <person name="Nakashima M."/>
            <person name="Nakama Y."/>
            <person name="Nakamichi Y."/>
            <person name="Nakamura M."/>
            <person name="Meguro A."/>
            <person name="Negishi M."/>
            <person name="Ohta I."/>
            <person name="Ohta T."/>
            <person name="Okamoto M."/>
            <person name="Ono N."/>
            <person name="Saji S."/>
            <person name="Sakaguchi M."/>
            <person name="Sakai K."/>
            <person name="Shibata M."/>
            <person name="Shimokawa T."/>
            <person name="Song J."/>
            <person name="Takazaki Y."/>
            <person name="Terasawa K."/>
            <person name="Tsugane M."/>
            <person name="Tsuji K."/>
            <person name="Ueda S."/>
            <person name="Waki K."/>
            <person name="Yamagata H."/>
            <person name="Yamamoto M."/>
            <person name="Yamamoto S."/>
            <person name="Yamane H."/>
            <person name="Yoshiki S."/>
            <person name="Yoshihara R."/>
            <person name="Yukawa K."/>
            <person name="Zhong H."/>
            <person name="Yano M."/>
            <person name="Yuan Q."/>
            <person name="Ouyang S."/>
            <person name="Liu J."/>
            <person name="Jones K.M."/>
            <person name="Gansberger K."/>
            <person name="Moffat K."/>
            <person name="Hill J."/>
            <person name="Bera J."/>
            <person name="Fadrosh D."/>
            <person name="Jin S."/>
            <person name="Johri S."/>
            <person name="Kim M."/>
            <person name="Overton L."/>
            <person name="Reardon M."/>
            <person name="Tsitrin T."/>
            <person name="Vuong H."/>
            <person name="Weaver B."/>
            <person name="Ciecko A."/>
            <person name="Tallon L."/>
            <person name="Jackson J."/>
            <person name="Pai G."/>
            <person name="Aken S.V."/>
            <person name="Utterback T."/>
            <person name="Reidmuller S."/>
            <person name="Feldblyum T."/>
            <person name="Hsiao J."/>
            <person name="Zismann V."/>
            <person name="Iobst S."/>
            <person name="de Vazeille A.R."/>
            <person name="Buell C.R."/>
            <person name="Ying K."/>
            <person name="Li Y."/>
            <person name="Lu T."/>
            <person name="Huang Y."/>
            <person name="Zhao Q."/>
            <person name="Feng Q."/>
            <person name="Zhang L."/>
            <person name="Zhu J."/>
            <person name="Weng Q."/>
            <person name="Mu J."/>
            <person name="Lu Y."/>
            <person name="Fan D."/>
            <person name="Liu Y."/>
            <person name="Guan J."/>
            <person name="Zhang Y."/>
            <person name="Yu S."/>
            <person name="Liu X."/>
            <person name="Zhang Y."/>
            <person name="Hong G."/>
            <person name="Han B."/>
            <person name="Choisne N."/>
            <person name="Demange N."/>
            <person name="Orjeda G."/>
            <person name="Samain S."/>
            <person name="Cattolico L."/>
            <person name="Pelletier E."/>
            <person name="Couloux A."/>
            <person name="Segurens B."/>
            <person name="Wincker P."/>
            <person name="D'Hont A."/>
            <person name="Scarpelli C."/>
            <person name="Weissenbach J."/>
            <person name="Salanoubat M."/>
            <person name="Quetier F."/>
            <person name="Yu Y."/>
            <person name="Kim H.R."/>
            <person name="Rambo T."/>
            <person name="Currie J."/>
            <person name="Collura K."/>
            <person name="Luo M."/>
            <person name="Yang T."/>
            <person name="Ammiraju J.S.S."/>
            <person name="Engler F."/>
            <person name="Soderlund C."/>
            <person name="Wing R.A."/>
            <person name="Palmer L.E."/>
            <person name="de la Bastide M."/>
            <person name="Spiegel L."/>
            <person name="Nascimento L."/>
            <person name="Zutavern T."/>
            <person name="O'Shaughnessy A."/>
            <person name="Dike S."/>
            <person name="Dedhia N."/>
            <person name="Preston R."/>
            <person name="Balija V."/>
            <person name="McCombie W.R."/>
            <person name="Chow T."/>
            <person name="Chen H."/>
            <person name="Chung M."/>
            <person name="Chen C."/>
            <person name="Shaw J."/>
            <person name="Wu H."/>
            <person name="Hsiao K."/>
            <person name="Chao Y."/>
            <person name="Chu M."/>
            <person name="Cheng C."/>
            <person name="Hour A."/>
            <person name="Lee P."/>
            <person name="Lin S."/>
            <person name="Lin Y."/>
            <person name="Liou J."/>
            <person name="Liu S."/>
            <person name="Hsing Y."/>
            <person name="Raghuvanshi S."/>
            <person name="Mohanty A."/>
            <person name="Bharti A.K."/>
            <person name="Gaur A."/>
            <person name="Gupta V."/>
            <person name="Kumar D."/>
            <person name="Ravi V."/>
            <person name="Vij S."/>
            <person name="Kapur A."/>
            <person name="Khurana P."/>
            <person name="Khurana P."/>
            <person name="Khurana J.P."/>
            <person name="Tyagi A.K."/>
            <person name="Gaikwad K."/>
            <person name="Singh A."/>
            <person name="Dalal V."/>
            <person name="Srivastava S."/>
            <person name="Dixit A."/>
            <person name="Pal A.K."/>
            <person name="Ghazi I.A."/>
            <person name="Yadav M."/>
            <person name="Pandit A."/>
            <person name="Bhargava A."/>
            <person name="Sureshbabu K."/>
            <person name="Batra K."/>
            <person name="Sharma T.R."/>
            <person name="Mohapatra T."/>
            <person name="Singh N.K."/>
            <person name="Messing J."/>
            <person name="Nelson A.B."/>
            <person name="Fuks G."/>
            <person name="Kavchok S."/>
            <person name="Keizer G."/>
            <person name="Linton E."/>
            <person name="Llaca V."/>
            <person name="Song R."/>
            <person name="Tanyolac B."/>
            <person name="Young S."/>
            <person name="Ho-Il K."/>
            <person name="Hahn J.H."/>
            <person name="Sangsakoo G."/>
            <person name="Vanavichit A."/>
            <person name="de Mattos Luiz.A.T."/>
            <person name="Zimmer P.D."/>
            <person name="Malone G."/>
            <person name="Dellagostin O."/>
            <person name="de Oliveira A.C."/>
            <person name="Bevan M."/>
            <person name="Bancroft I."/>
            <person name="Minx P."/>
            <person name="Cordum H."/>
            <person name="Wilson R."/>
            <person name="Cheng Z."/>
            <person name="Jin W."/>
            <person name="Jiang J."/>
            <person name="Leong S.A."/>
            <person name="Iwama H."/>
            <person name="Gojobori T."/>
            <person name="Itoh T."/>
            <person name="Niimura Y."/>
            <person name="Fujii Y."/>
            <person name="Habara T."/>
            <person name="Sakai H."/>
            <person name="Sato Y."/>
            <person name="Wilson G."/>
            <person name="Kumar K."/>
            <person name="McCouch S."/>
            <person name="Juretic N."/>
            <person name="Hoen D."/>
            <person name="Wright S."/>
            <person name="Bruskiewich R."/>
            <person name="Bureau T."/>
            <person name="Miyao A."/>
            <person name="Hirochika H."/>
            <person name="Nishikawa T."/>
            <person name="Kadowaki K."/>
            <person name="Sugiura M."/>
            <person name="Burr B."/>
            <person name="Sasaki T."/>
        </authorList>
    </citation>
    <scope>NUCLEOTIDE SEQUENCE [LARGE SCALE GENOMIC DNA]</scope>
    <source>
        <strain evidence="3">cv. Nipponbare</strain>
    </source>
</reference>
<reference evidence="3" key="2">
    <citation type="journal article" date="2008" name="Nucleic Acids Res.">
        <title>The rice annotation project database (RAP-DB): 2008 update.</title>
        <authorList>
            <consortium name="The rice annotation project (RAP)"/>
        </authorList>
    </citation>
    <scope>GENOME REANNOTATION</scope>
    <source>
        <strain evidence="3">cv. Nipponbare</strain>
    </source>
</reference>
<protein>
    <submittedName>
        <fullName evidence="2">Uncharacterized protein</fullName>
    </submittedName>
</protein>
<sequence>MVQSIKNSKSLGQELMNSKRKTPKNSNRQPPPRPCHQCSSSPLPSSPHGDFAAVAAAEVHHNYLRRRCYRWPQEPAVCPPTGFGEGEGAATAAAAASTRPAASHGGSPFSLGRHHEIERGGRRREMREREIERQEGERPES</sequence>
<feature type="compositionally biased region" description="Polar residues" evidence="1">
    <location>
        <begin position="1"/>
        <end position="11"/>
    </location>
</feature>